<protein>
    <recommendedName>
        <fullName evidence="3">Pseudouridine synthase</fullName>
        <ecNumber evidence="3">5.4.99.-</ecNumber>
    </recommendedName>
</protein>
<dbReference type="SUPFAM" id="SSF55120">
    <property type="entry name" value="Pseudouridine synthase"/>
    <property type="match status" value="1"/>
</dbReference>
<dbReference type="PANTHER" id="PTHR21600">
    <property type="entry name" value="MITOCHONDRIAL RNA PSEUDOURIDINE SYNTHASE"/>
    <property type="match status" value="1"/>
</dbReference>
<proteinExistence type="inferred from homology"/>
<accession>A0ABM8YPE1</accession>
<evidence type="ECO:0000256" key="3">
    <source>
        <dbReference type="RuleBase" id="RU362028"/>
    </source>
</evidence>
<organism evidence="5 6">
    <name type="scientific">Sutcliffiella rhizosphaerae</name>
    <dbReference type="NCBI Taxonomy" id="2880967"/>
    <lineage>
        <taxon>Bacteria</taxon>
        <taxon>Bacillati</taxon>
        <taxon>Bacillota</taxon>
        <taxon>Bacilli</taxon>
        <taxon>Bacillales</taxon>
        <taxon>Bacillaceae</taxon>
        <taxon>Sutcliffiella</taxon>
    </lineage>
</organism>
<feature type="domain" description="Pseudouridine synthase RsuA/RluA-like" evidence="4">
    <location>
        <begin position="87"/>
        <end position="240"/>
    </location>
</feature>
<evidence type="ECO:0000256" key="2">
    <source>
        <dbReference type="ARBA" id="ARBA00010876"/>
    </source>
</evidence>
<dbReference type="NCBIfam" id="TIGR00005">
    <property type="entry name" value="rluA_subfam"/>
    <property type="match status" value="1"/>
</dbReference>
<dbReference type="InterPro" id="IPR006145">
    <property type="entry name" value="PsdUridine_synth_RsuA/RluA"/>
</dbReference>
<dbReference type="Gene3D" id="3.30.2350.10">
    <property type="entry name" value="Pseudouridine synthase"/>
    <property type="match status" value="1"/>
</dbReference>
<dbReference type="CDD" id="cd02869">
    <property type="entry name" value="PseudoU_synth_RluA_like"/>
    <property type="match status" value="1"/>
</dbReference>
<evidence type="ECO:0000313" key="5">
    <source>
        <dbReference type="EMBL" id="CAG9621782.1"/>
    </source>
</evidence>
<dbReference type="InterPro" id="IPR020103">
    <property type="entry name" value="PsdUridine_synth_cat_dom_sf"/>
</dbReference>
<evidence type="ECO:0000259" key="4">
    <source>
        <dbReference type="Pfam" id="PF00849"/>
    </source>
</evidence>
<dbReference type="Pfam" id="PF00849">
    <property type="entry name" value="PseudoU_synth_2"/>
    <property type="match status" value="1"/>
</dbReference>
<sequence>MTSQSIDITVSGNHLPTLQDYLRQDILVSKKLLHEIRMSKLVTVNKEIPVWTQPLQQGDLISIPIFPENIEPSASNLAIQVLFENEHLLIINKSAGVETHPSSVEVQESLANGVAYYFKEKGIHAKVRHTHRLDKDTSGAILFAKHAISGAILDKLLEERKIKRTYIALVEGVMKKKEGTIDTPIGKDRHHATRRRVSPSGQKALTHYKVLKEFPNEKCSLLKITLDTGRTHQIRVHMSSIGHPLFGDKLYGATSNHHRHSLHAWELSVPHPFTNSIITTVAPLPVDFGPKFVQLTDYY</sequence>
<dbReference type="EC" id="5.4.99.-" evidence="3"/>
<dbReference type="InterPro" id="IPR006225">
    <property type="entry name" value="PsdUridine_synth_RluC/D"/>
</dbReference>
<comment type="similarity">
    <text evidence="2 3">Belongs to the pseudouridine synthase RluA family.</text>
</comment>
<dbReference type="EMBL" id="CAKJTJ010000013">
    <property type="protein sequence ID" value="CAG9621782.1"/>
    <property type="molecule type" value="Genomic_DNA"/>
</dbReference>
<keyword evidence="6" id="KW-1185">Reference proteome</keyword>
<evidence type="ECO:0000313" key="6">
    <source>
        <dbReference type="Proteomes" id="UP000789833"/>
    </source>
</evidence>
<dbReference type="InterPro" id="IPR050188">
    <property type="entry name" value="RluA_PseudoU_synthase"/>
</dbReference>
<dbReference type="RefSeq" id="WP_230501672.1">
    <property type="nucleotide sequence ID" value="NZ_CAKJTJ010000013.1"/>
</dbReference>
<name>A0ABM8YPE1_9BACI</name>
<comment type="function">
    <text evidence="3">Responsible for synthesis of pseudouridine from uracil.</text>
</comment>
<gene>
    <name evidence="5" type="ORF">BACCIP111883_02555</name>
</gene>
<comment type="caution">
    <text evidence="5">The sequence shown here is derived from an EMBL/GenBank/DDBJ whole genome shotgun (WGS) entry which is preliminary data.</text>
</comment>
<comment type="catalytic activity">
    <reaction evidence="1 3">
        <text>a uridine in RNA = a pseudouridine in RNA</text>
        <dbReference type="Rhea" id="RHEA:48348"/>
        <dbReference type="Rhea" id="RHEA-COMP:12068"/>
        <dbReference type="Rhea" id="RHEA-COMP:12069"/>
        <dbReference type="ChEBI" id="CHEBI:65314"/>
        <dbReference type="ChEBI" id="CHEBI:65315"/>
    </reaction>
</comment>
<dbReference type="Proteomes" id="UP000789833">
    <property type="component" value="Unassembled WGS sequence"/>
</dbReference>
<reference evidence="5 6" key="1">
    <citation type="submission" date="2021-10" db="EMBL/GenBank/DDBJ databases">
        <authorList>
            <person name="Criscuolo A."/>
        </authorList>
    </citation>
    <scope>NUCLEOTIDE SEQUENCE [LARGE SCALE GENOMIC DNA]</scope>
    <source>
        <strain evidence="6">CIP 111883</strain>
    </source>
</reference>
<keyword evidence="3" id="KW-0413">Isomerase</keyword>
<evidence type="ECO:0000256" key="1">
    <source>
        <dbReference type="ARBA" id="ARBA00000073"/>
    </source>
</evidence>
<dbReference type="PANTHER" id="PTHR21600:SF71">
    <property type="entry name" value="PSEUDOURIDINE SYNTHASE"/>
    <property type="match status" value="1"/>
</dbReference>